<keyword evidence="1" id="KW-0812">Transmembrane</keyword>
<dbReference type="OrthoDB" id="425396at2"/>
<evidence type="ECO:0000313" key="4">
    <source>
        <dbReference type="EMBL" id="ACK65872.1"/>
    </source>
</evidence>
<dbReference type="RefSeq" id="WP_012595144.1">
    <property type="nucleotide sequence ID" value="NC_011726.1"/>
</dbReference>
<feature type="domain" description="EAL" evidence="2">
    <location>
        <begin position="611"/>
        <end position="870"/>
    </location>
</feature>
<dbReference type="InterPro" id="IPR001633">
    <property type="entry name" value="EAL_dom"/>
</dbReference>
<dbReference type="SMART" id="SM01080">
    <property type="entry name" value="CHASE2"/>
    <property type="match status" value="1"/>
</dbReference>
<evidence type="ECO:0000259" key="3">
    <source>
        <dbReference type="PROSITE" id="PS50887"/>
    </source>
</evidence>
<organism evidence="4 5">
    <name type="scientific">Rippkaea orientalis (strain PCC 8801 / RF-1)</name>
    <name type="common">Cyanothece sp. (strain PCC 8801)</name>
    <dbReference type="NCBI Taxonomy" id="41431"/>
    <lineage>
        <taxon>Bacteria</taxon>
        <taxon>Bacillati</taxon>
        <taxon>Cyanobacteriota</taxon>
        <taxon>Cyanophyceae</taxon>
        <taxon>Oscillatoriophycideae</taxon>
        <taxon>Chroococcales</taxon>
        <taxon>Aphanothecaceae</taxon>
        <taxon>Rippkaea</taxon>
        <taxon>Rippkaea orientalis</taxon>
    </lineage>
</organism>
<dbReference type="CDD" id="cd01948">
    <property type="entry name" value="EAL"/>
    <property type="match status" value="1"/>
</dbReference>
<keyword evidence="1" id="KW-0472">Membrane</keyword>
<dbReference type="FunFam" id="3.20.20.450:FF:000001">
    <property type="entry name" value="Cyclic di-GMP phosphodiesterase yahA"/>
    <property type="match status" value="1"/>
</dbReference>
<dbReference type="InterPro" id="IPR043128">
    <property type="entry name" value="Rev_trsase/Diguanyl_cyclase"/>
</dbReference>
<dbReference type="Gene3D" id="3.30.70.270">
    <property type="match status" value="1"/>
</dbReference>
<feature type="transmembrane region" description="Helical" evidence="1">
    <location>
        <begin position="385"/>
        <end position="406"/>
    </location>
</feature>
<dbReference type="NCBIfam" id="TIGR00254">
    <property type="entry name" value="GGDEF"/>
    <property type="match status" value="1"/>
</dbReference>
<dbReference type="InterPro" id="IPR050706">
    <property type="entry name" value="Cyclic-di-GMP_PDE-like"/>
</dbReference>
<dbReference type="SMART" id="SM00267">
    <property type="entry name" value="GGDEF"/>
    <property type="match status" value="1"/>
</dbReference>
<dbReference type="Gene3D" id="3.20.20.450">
    <property type="entry name" value="EAL domain"/>
    <property type="match status" value="1"/>
</dbReference>
<keyword evidence="1" id="KW-1133">Transmembrane helix</keyword>
<accession>B7JX23</accession>
<dbReference type="Pfam" id="PF05226">
    <property type="entry name" value="CHASE2"/>
    <property type="match status" value="1"/>
</dbReference>
<dbReference type="SMART" id="SM00052">
    <property type="entry name" value="EAL"/>
    <property type="match status" value="1"/>
</dbReference>
<dbReference type="KEGG" id="cyp:PCC8801_1829"/>
<name>B7JX23_RIPO1</name>
<dbReference type="eggNOG" id="COG5001">
    <property type="taxonomic scope" value="Bacteria"/>
</dbReference>
<evidence type="ECO:0000259" key="2">
    <source>
        <dbReference type="PROSITE" id="PS50883"/>
    </source>
</evidence>
<dbReference type="Pfam" id="PF00990">
    <property type="entry name" value="GGDEF"/>
    <property type="match status" value="1"/>
</dbReference>
<sequence length="872" mass="98500">MIVKLHQAIRSLVAAAQSNGQSFRVVENRPEAKRNYRPRFLVGSWFSYVPAILLSSGLVTLSLFGIKQSGHLQFLELVAYDQMVQMTPSDDQDPRLLLIGITEQDIKKQKQWPLSDQVIAQVLNTLQTYQPQVIGLDIYRDVPYKPGTEDLYKALQANNIVVVKQLPTDNDQGIVPLANIPPSRIGFSDFVIDPDNVVRRNLMYGESPSGKVQAVSFALQVSLKYLKNRGFNVSIKPESEALTIGNVPFTRLKVDSGGYHLPEKEAWGWQSLLKYRRPDLARQVTLQQVLDQELDPNWVKDKIVLIGVTASSEKDTFPTPYSAKQTNNFEMPGVMIHGQMVSQILGTILQGEQQLWFWSQWLEWLWVCGWALVGGVLVWRLNGLWSLGGAVLMAGVSVWGISFFVFTQGGWIPLVPGVLGLLASGAFVLAYKAIYRTYHDPLTGLPNRRLLIRQIQQVNRSQGSESQKLIAILFLDFDRFKTINDGLGHLAGDHLLMQISRRLQEQSQPQILVGRVGGDEFALCLNQISHAQEVTAFADALQKHLSQPFYWQNQEIYITASIGIALECVGQNFQAGELLRYADIAMYRAKELGTARHEVFVEGMDTQAVERWQLETDLRAGLQNQEFQLYYQPIISLKTGKIAGFEALVRWVSNKRGFVSPGDFIPLAEETGLIVPLGQWILQEACQQIQRWHEQFPEIVPLIMSVNLSGRQFTQPDLVKQIQKILDEVNIEGDRLKLEITESMMMNDVETAIDLLRRLKGLGLRLSIDDFGTGYSSLSYLHRFPVDTLKVDRSFVGRMEEGSDSEKYIQIVRTIISLGHNLDLDVIAEGIETEAQVRVLESLNCEYGQGYYFSKPLSAKDAEELLNQDKEW</sequence>
<protein>
    <submittedName>
        <fullName evidence="4">Diguanylate cyclase/phosphodiesterase with Chase sensor</fullName>
    </submittedName>
</protein>
<dbReference type="GO" id="GO:0071111">
    <property type="term" value="F:cyclic-guanylate-specific phosphodiesterase activity"/>
    <property type="evidence" value="ECO:0007669"/>
    <property type="project" value="InterPro"/>
</dbReference>
<dbReference type="PROSITE" id="PS50883">
    <property type="entry name" value="EAL"/>
    <property type="match status" value="1"/>
</dbReference>
<dbReference type="InterPro" id="IPR007890">
    <property type="entry name" value="CHASE2"/>
</dbReference>
<dbReference type="EMBL" id="CP001287">
    <property type="protein sequence ID" value="ACK65872.1"/>
    <property type="molecule type" value="Genomic_DNA"/>
</dbReference>
<evidence type="ECO:0000313" key="5">
    <source>
        <dbReference type="Proteomes" id="UP000008204"/>
    </source>
</evidence>
<dbReference type="HOGENOM" id="CLU_000445_85_0_3"/>
<dbReference type="Pfam" id="PF00563">
    <property type="entry name" value="EAL"/>
    <property type="match status" value="1"/>
</dbReference>
<feature type="transmembrane region" description="Helical" evidence="1">
    <location>
        <begin position="45"/>
        <end position="66"/>
    </location>
</feature>
<gene>
    <name evidence="4" type="ordered locus">PCC8801_1829</name>
</gene>
<dbReference type="PANTHER" id="PTHR33121:SF70">
    <property type="entry name" value="SIGNALING PROTEIN YKOW"/>
    <property type="match status" value="1"/>
</dbReference>
<dbReference type="CDD" id="cd01949">
    <property type="entry name" value="GGDEF"/>
    <property type="match status" value="1"/>
</dbReference>
<reference evidence="5" key="1">
    <citation type="journal article" date="2011" name="MBio">
        <title>Novel metabolic attributes of the genus Cyanothece, comprising a group of unicellular nitrogen-fixing Cyanobacteria.</title>
        <authorList>
            <person name="Bandyopadhyay A."/>
            <person name="Elvitigala T."/>
            <person name="Welsh E."/>
            <person name="Stockel J."/>
            <person name="Liberton M."/>
            <person name="Min H."/>
            <person name="Sherman L.A."/>
            <person name="Pakrasi H.B."/>
        </authorList>
    </citation>
    <scope>NUCLEOTIDE SEQUENCE [LARGE SCALE GENOMIC DNA]</scope>
    <source>
        <strain evidence="5">PCC 8801</strain>
    </source>
</reference>
<dbReference type="InterPro" id="IPR035919">
    <property type="entry name" value="EAL_sf"/>
</dbReference>
<dbReference type="InterPro" id="IPR000160">
    <property type="entry name" value="GGDEF_dom"/>
</dbReference>
<proteinExistence type="predicted"/>
<dbReference type="PROSITE" id="PS50887">
    <property type="entry name" value="GGDEF"/>
    <property type="match status" value="1"/>
</dbReference>
<dbReference type="STRING" id="41431.PCC8801_1829"/>
<feature type="transmembrane region" description="Helical" evidence="1">
    <location>
        <begin position="411"/>
        <end position="431"/>
    </location>
</feature>
<dbReference type="Proteomes" id="UP000008204">
    <property type="component" value="Chromosome"/>
</dbReference>
<keyword evidence="5" id="KW-1185">Reference proteome</keyword>
<feature type="domain" description="GGDEF" evidence="3">
    <location>
        <begin position="468"/>
        <end position="602"/>
    </location>
</feature>
<dbReference type="SUPFAM" id="SSF55073">
    <property type="entry name" value="Nucleotide cyclase"/>
    <property type="match status" value="1"/>
</dbReference>
<evidence type="ECO:0000256" key="1">
    <source>
        <dbReference type="SAM" id="Phobius"/>
    </source>
</evidence>
<dbReference type="PANTHER" id="PTHR33121">
    <property type="entry name" value="CYCLIC DI-GMP PHOSPHODIESTERASE PDEF"/>
    <property type="match status" value="1"/>
</dbReference>
<dbReference type="AlphaFoldDB" id="B7JX23"/>
<dbReference type="InterPro" id="IPR029787">
    <property type="entry name" value="Nucleotide_cyclase"/>
</dbReference>
<dbReference type="SUPFAM" id="SSF141868">
    <property type="entry name" value="EAL domain-like"/>
    <property type="match status" value="1"/>
</dbReference>
<feature type="transmembrane region" description="Helical" evidence="1">
    <location>
        <begin position="361"/>
        <end position="379"/>
    </location>
</feature>
<dbReference type="eggNOG" id="COG4252">
    <property type="taxonomic scope" value="Bacteria"/>
</dbReference>